<proteinExistence type="predicted"/>
<protein>
    <submittedName>
        <fullName evidence="1">Uncharacterized protein</fullName>
    </submittedName>
</protein>
<dbReference type="AlphaFoldDB" id="A0A7V5RPF3"/>
<organism evidence="1">
    <name type="scientific">Caldithrix abyssi</name>
    <dbReference type="NCBI Taxonomy" id="187145"/>
    <lineage>
        <taxon>Bacteria</taxon>
        <taxon>Pseudomonadati</taxon>
        <taxon>Calditrichota</taxon>
        <taxon>Calditrichia</taxon>
        <taxon>Calditrichales</taxon>
        <taxon>Calditrichaceae</taxon>
        <taxon>Caldithrix</taxon>
    </lineage>
</organism>
<reference evidence="1" key="1">
    <citation type="journal article" date="2020" name="mSystems">
        <title>Genome- and Community-Level Interaction Insights into Carbon Utilization and Element Cycling Functions of Hydrothermarchaeota in Hydrothermal Sediment.</title>
        <authorList>
            <person name="Zhou Z."/>
            <person name="Liu Y."/>
            <person name="Xu W."/>
            <person name="Pan J."/>
            <person name="Luo Z.H."/>
            <person name="Li M."/>
        </authorList>
    </citation>
    <scope>NUCLEOTIDE SEQUENCE [LARGE SCALE GENOMIC DNA]</scope>
    <source>
        <strain evidence="1">HyVt-460</strain>
    </source>
</reference>
<evidence type="ECO:0000313" key="1">
    <source>
        <dbReference type="EMBL" id="HHM02221.1"/>
    </source>
</evidence>
<name>A0A7V5RPF3_CALAY</name>
<comment type="caution">
    <text evidence="1">The sequence shown here is derived from an EMBL/GenBank/DDBJ whole genome shotgun (WGS) entry which is preliminary data.</text>
</comment>
<accession>A0A7V5RPF3</accession>
<dbReference type="Proteomes" id="UP000885771">
    <property type="component" value="Unassembled WGS sequence"/>
</dbReference>
<gene>
    <name evidence="1" type="ORF">ENJ15_04355</name>
</gene>
<dbReference type="EMBL" id="DRLI01000166">
    <property type="protein sequence ID" value="HHM02221.1"/>
    <property type="molecule type" value="Genomic_DNA"/>
</dbReference>
<sequence>MDYKKLHKEIRAIIESKGFRYVTADRWFNLEFGLFPQGLVNDSFSIRLDSNNESTSLHDINDTNVVVEFVLNAKNDLYLKKIDDCKQAVASIYGALSSDFALLNLTPKEFNTNYLQEYVILTFNRIQVTGA</sequence>